<evidence type="ECO:0000256" key="1">
    <source>
        <dbReference type="SAM" id="Phobius"/>
    </source>
</evidence>
<dbReference type="Gramene" id="KMT08059">
    <property type="protein sequence ID" value="KMT08059"/>
    <property type="gene ID" value="BVRB_6g144130"/>
</dbReference>
<feature type="transmembrane region" description="Helical" evidence="1">
    <location>
        <begin position="12"/>
        <end position="31"/>
    </location>
</feature>
<keyword evidence="1" id="KW-0812">Transmembrane</keyword>
<keyword evidence="1" id="KW-1133">Transmembrane helix</keyword>
<dbReference type="EMBL" id="KQ090125">
    <property type="protein sequence ID" value="KMT08059.1"/>
    <property type="molecule type" value="Genomic_DNA"/>
</dbReference>
<sequence length="41" mass="4731">MCSPAILDHQHCWCYCGCCMLLFLSSILFVFDLKETPFNLS</sequence>
<accession>A0A0J8C758</accession>
<keyword evidence="3" id="KW-1185">Reference proteome</keyword>
<dbReference type="Proteomes" id="UP000035740">
    <property type="component" value="Chromosome 6"/>
</dbReference>
<dbReference type="AlphaFoldDB" id="A0A0J8C758"/>
<gene>
    <name evidence="2" type="ORF">BVRB_6g144130</name>
</gene>
<reference evidence="2 3" key="1">
    <citation type="journal article" date="2014" name="Nature">
        <title>The genome of the recently domesticated crop plant sugar beet (Beta vulgaris).</title>
        <authorList>
            <person name="Dohm J.C."/>
            <person name="Minoche A.E."/>
            <person name="Holtgrawe D."/>
            <person name="Capella-Gutierrez S."/>
            <person name="Zakrzewski F."/>
            <person name="Tafer H."/>
            <person name="Rupp O."/>
            <person name="Sorensen T.R."/>
            <person name="Stracke R."/>
            <person name="Reinhardt R."/>
            <person name="Goesmann A."/>
            <person name="Kraft T."/>
            <person name="Schulz B."/>
            <person name="Stadler P.F."/>
            <person name="Schmidt T."/>
            <person name="Gabaldon T."/>
            <person name="Lehrach H."/>
            <person name="Weisshaar B."/>
            <person name="Himmelbauer H."/>
        </authorList>
    </citation>
    <scope>NUCLEOTIDE SEQUENCE [LARGE SCALE GENOMIC DNA]</scope>
    <source>
        <tissue evidence="2">Taproot</tissue>
    </source>
</reference>
<evidence type="ECO:0000313" key="3">
    <source>
        <dbReference type="Proteomes" id="UP000035740"/>
    </source>
</evidence>
<protein>
    <submittedName>
        <fullName evidence="2">Uncharacterized protein</fullName>
    </submittedName>
</protein>
<name>A0A0J8C758_BETVV</name>
<proteinExistence type="predicted"/>
<keyword evidence="1" id="KW-0472">Membrane</keyword>
<organism evidence="2 3">
    <name type="scientific">Beta vulgaris subsp. vulgaris</name>
    <name type="common">Beet</name>
    <dbReference type="NCBI Taxonomy" id="3555"/>
    <lineage>
        <taxon>Eukaryota</taxon>
        <taxon>Viridiplantae</taxon>
        <taxon>Streptophyta</taxon>
        <taxon>Embryophyta</taxon>
        <taxon>Tracheophyta</taxon>
        <taxon>Spermatophyta</taxon>
        <taxon>Magnoliopsida</taxon>
        <taxon>eudicotyledons</taxon>
        <taxon>Gunneridae</taxon>
        <taxon>Pentapetalae</taxon>
        <taxon>Caryophyllales</taxon>
        <taxon>Chenopodiaceae</taxon>
        <taxon>Betoideae</taxon>
        <taxon>Beta</taxon>
    </lineage>
</organism>
<evidence type="ECO:0000313" key="2">
    <source>
        <dbReference type="EMBL" id="KMT08059.1"/>
    </source>
</evidence>